<dbReference type="Proteomes" id="UP000638570">
    <property type="component" value="Unassembled WGS sequence"/>
</dbReference>
<reference evidence="2" key="1">
    <citation type="submission" date="2021-01" db="EMBL/GenBank/DDBJ databases">
        <title>Genome public.</title>
        <authorList>
            <person name="Liu C."/>
            <person name="Sun Q."/>
        </authorList>
    </citation>
    <scope>NUCLEOTIDE SEQUENCE [LARGE SCALE GENOMIC DNA]</scope>
    <source>
        <strain evidence="2">CGMCC 1.18722</strain>
    </source>
</reference>
<name>A0ABS1QQF8_9GAMM</name>
<evidence type="ECO:0000313" key="2">
    <source>
        <dbReference type="Proteomes" id="UP000638570"/>
    </source>
</evidence>
<evidence type="ECO:0000313" key="1">
    <source>
        <dbReference type="EMBL" id="MBL1377104.1"/>
    </source>
</evidence>
<dbReference type="Pfam" id="PF14056">
    <property type="entry name" value="DUF4250"/>
    <property type="match status" value="1"/>
</dbReference>
<gene>
    <name evidence="1" type="ORF">JKV55_07135</name>
</gene>
<proteinExistence type="predicted"/>
<dbReference type="RefSeq" id="WP_202083648.1">
    <property type="nucleotide sequence ID" value="NZ_JAERTZ010000018.1"/>
</dbReference>
<protein>
    <submittedName>
        <fullName evidence="1">DUF4250 domain-containing protein</fullName>
    </submittedName>
</protein>
<accession>A0ABS1QQF8</accession>
<organism evidence="1 2">
    <name type="scientific">Zobellella iuensis</name>
    <dbReference type="NCBI Taxonomy" id="2803811"/>
    <lineage>
        <taxon>Bacteria</taxon>
        <taxon>Pseudomonadati</taxon>
        <taxon>Pseudomonadota</taxon>
        <taxon>Gammaproteobacteria</taxon>
        <taxon>Aeromonadales</taxon>
        <taxon>Aeromonadaceae</taxon>
        <taxon>Zobellella</taxon>
    </lineage>
</organism>
<dbReference type="EMBL" id="JAERTZ010000018">
    <property type="protein sequence ID" value="MBL1377104.1"/>
    <property type="molecule type" value="Genomic_DNA"/>
</dbReference>
<dbReference type="InterPro" id="IPR025346">
    <property type="entry name" value="DUF4250"/>
</dbReference>
<keyword evidence="2" id="KW-1185">Reference proteome</keyword>
<comment type="caution">
    <text evidence="1">The sequence shown here is derived from an EMBL/GenBank/DDBJ whole genome shotgun (WGS) entry which is preliminary data.</text>
</comment>
<sequence length="65" mass="7428">MNKAQLEHMDNHMLLSIINEKLRLECDSLDALLALYELDGGHLRARMSQIGYHYDAGSNQFKAHS</sequence>